<proteinExistence type="predicted"/>
<evidence type="ECO:0000313" key="1">
    <source>
        <dbReference type="EMBL" id="RMI46293.1"/>
    </source>
</evidence>
<reference evidence="1 2" key="1">
    <citation type="submission" date="2018-10" db="EMBL/GenBank/DDBJ databases">
        <title>Isolation from soil.</title>
        <authorList>
            <person name="Hu J."/>
        </authorList>
    </citation>
    <scope>NUCLEOTIDE SEQUENCE [LARGE SCALE GENOMIC DNA]</scope>
    <source>
        <strain evidence="1 2">NEAU-Ht49</strain>
    </source>
</reference>
<comment type="caution">
    <text evidence="1">The sequence shown here is derived from an EMBL/GenBank/DDBJ whole genome shotgun (WGS) entry which is preliminary data.</text>
</comment>
<accession>A0A3M2MBM0</accession>
<keyword evidence="2" id="KW-1185">Reference proteome</keyword>
<name>A0A3M2MBM0_9ACTN</name>
<protein>
    <submittedName>
        <fullName evidence="1">Uncharacterized protein</fullName>
    </submittedName>
</protein>
<dbReference type="AlphaFoldDB" id="A0A3M2MBM0"/>
<evidence type="ECO:0000313" key="2">
    <source>
        <dbReference type="Proteomes" id="UP000282674"/>
    </source>
</evidence>
<dbReference type="Proteomes" id="UP000282674">
    <property type="component" value="Unassembled WGS sequence"/>
</dbReference>
<gene>
    <name evidence="1" type="ORF">EBO15_06910</name>
</gene>
<sequence length="193" mass="20167">MARRPGGSVALRMVLETGIVEFTGADELDDDALAAYIRAHLDDADVLPRLRGGQGQASCADVLDEIPAFSAGFALDLDGGPLMMPGCCSDLGVLRDWREAAGHRSAAPAMLWNGHPWLLVAAEPDDLLSLSGPTESSRGPAEPLLTVPRAALRRAVDTAAADRVRFAERVAAVCVGLAGDALAVPLTQVLFAD</sequence>
<organism evidence="1 2">
    <name type="scientific">Actinomadura harenae</name>
    <dbReference type="NCBI Taxonomy" id="2483351"/>
    <lineage>
        <taxon>Bacteria</taxon>
        <taxon>Bacillati</taxon>
        <taxon>Actinomycetota</taxon>
        <taxon>Actinomycetes</taxon>
        <taxon>Streptosporangiales</taxon>
        <taxon>Thermomonosporaceae</taxon>
        <taxon>Actinomadura</taxon>
    </lineage>
</organism>
<dbReference type="EMBL" id="RFFG01000009">
    <property type="protein sequence ID" value="RMI46293.1"/>
    <property type="molecule type" value="Genomic_DNA"/>
</dbReference>